<dbReference type="PROSITE" id="PS50020">
    <property type="entry name" value="WW_DOMAIN_2"/>
    <property type="match status" value="1"/>
</dbReference>
<keyword evidence="7" id="KW-0862">Zinc</keyword>
<dbReference type="PROSITE" id="PS00028">
    <property type="entry name" value="ZINC_FINGER_C2H2_1"/>
    <property type="match status" value="1"/>
</dbReference>
<sequence length="828" mass="96899">MSNKAISSTVEISFKQRYGKINWDQVMGIDLETIINQGDIESLQSTLENLTYSVLDREDLLRIKDSNVVKVFKLSQLAIEYLISIHSQLDTSRKDFMQKQKKYYEENSQIKENLIELEKEYTELKNEYKEKRKALQMYELMLKQPGTAALMNKVVTRANAITCEFCKKAFISQEFLDEHKKRRHMTNVSHDSAPSFDVTPFLEVFKTFADQRIQAVTEAHKREIESLKELMKIQLEIQKDHENAAYQKLITYQAQQANLQEDMYKKLLIETQFEKDKLSQYFSEDLKKIEEKEHIITSLREANKTLTLEVEEKEHNLNDLLSHENSMFESIEVEEKPFRIDPQESPIKIAEDVPEVRIIKPESRYYFGPTEENRQGTPPPQLIKKHQEELYKHPAQRFDERPVVKPQPPRKVVEQPEDVQVYAEYSSGEYDKFAVEVVGGEGQPSEIIQPIQIVRESNAGDIESDSASDSDERPQSNAGEIETDSDASEEDSDMPNESFAEELRKNEKKFDENDFKSSQEFSEIEIISINAERIETKAISAQKEEDFEEIKVVEKQISINKEEMTREQVAKLLGINQKLHKNYMFIADKYLKSPLPSPWEEITENSEKLYVNSETKEKINENPKIKFFSSMFTELKKKHNLLYDCISLLPKTVNIITRPSDKKVIQSHFEHSYEEIEKHKAKMYEEVVLGKAKEKKQLPIGSISKKDMKEKKQLIEVYVKKVLTDQILPEHEKNEMEAKKLQSINKRRERMSDISVIKGPKDPIEHEKDLWYYRQGVEHIQNRGILKDTGKVTSDQFFQEGPILGDYYFERNSGVMLDEISRDRVRYN</sequence>
<dbReference type="PANTHER" id="PTHR21502:SF3">
    <property type="entry name" value="CILIUM ASSEMBLY PROTEIN DZIP1L"/>
    <property type="match status" value="1"/>
</dbReference>
<feature type="compositionally biased region" description="Acidic residues" evidence="9">
    <location>
        <begin position="481"/>
        <end position="494"/>
    </location>
</feature>
<dbReference type="PROSITE" id="PS50157">
    <property type="entry name" value="ZINC_FINGER_C2H2_2"/>
    <property type="match status" value="1"/>
</dbReference>
<dbReference type="GO" id="GO:0060271">
    <property type="term" value="P:cilium assembly"/>
    <property type="evidence" value="ECO:0007669"/>
    <property type="project" value="TreeGrafter"/>
</dbReference>
<feature type="compositionally biased region" description="Basic and acidic residues" evidence="9">
    <location>
        <begin position="394"/>
        <end position="403"/>
    </location>
</feature>
<keyword evidence="4 8" id="KW-0175">Coiled coil</keyword>
<evidence type="ECO:0008006" key="14">
    <source>
        <dbReference type="Google" id="ProtNLM"/>
    </source>
</evidence>
<dbReference type="GO" id="GO:0008270">
    <property type="term" value="F:zinc ion binding"/>
    <property type="evidence" value="ECO:0007669"/>
    <property type="project" value="UniProtKB-KW"/>
</dbReference>
<dbReference type="GO" id="GO:0036064">
    <property type="term" value="C:ciliary basal body"/>
    <property type="evidence" value="ECO:0007669"/>
    <property type="project" value="TreeGrafter"/>
</dbReference>
<keyword evidence="6" id="KW-0966">Cell projection</keyword>
<dbReference type="Proteomes" id="UP000187209">
    <property type="component" value="Unassembled WGS sequence"/>
</dbReference>
<keyword evidence="5" id="KW-0963">Cytoplasm</keyword>
<dbReference type="InterPro" id="IPR032714">
    <property type="entry name" value="DZIP1_N"/>
</dbReference>
<evidence type="ECO:0000256" key="3">
    <source>
        <dbReference type="ARBA" id="ARBA00009131"/>
    </source>
</evidence>
<evidence type="ECO:0000256" key="6">
    <source>
        <dbReference type="ARBA" id="ARBA00023273"/>
    </source>
</evidence>
<evidence type="ECO:0000256" key="7">
    <source>
        <dbReference type="PROSITE-ProRule" id="PRU00042"/>
    </source>
</evidence>
<dbReference type="OrthoDB" id="313578at2759"/>
<keyword evidence="13" id="KW-1185">Reference proteome</keyword>
<proteinExistence type="inferred from homology"/>
<comment type="caution">
    <text evidence="12">The sequence shown here is derived from an EMBL/GenBank/DDBJ whole genome shotgun (WGS) entry which is preliminary data.</text>
</comment>
<feature type="coiled-coil region" evidence="8">
    <location>
        <begin position="289"/>
        <end position="323"/>
    </location>
</feature>
<evidence type="ECO:0000313" key="12">
    <source>
        <dbReference type="EMBL" id="OMJ75887.1"/>
    </source>
</evidence>
<protein>
    <recommendedName>
        <fullName evidence="14">C2H2-type domain-containing protein</fullName>
    </recommendedName>
</protein>
<evidence type="ECO:0000256" key="5">
    <source>
        <dbReference type="ARBA" id="ARBA00023212"/>
    </source>
</evidence>
<keyword evidence="7" id="KW-0863">Zinc-finger</keyword>
<dbReference type="InterPro" id="IPR051241">
    <property type="entry name" value="DZIP_RILPL"/>
</dbReference>
<organism evidence="12 13">
    <name type="scientific">Stentor coeruleus</name>
    <dbReference type="NCBI Taxonomy" id="5963"/>
    <lineage>
        <taxon>Eukaryota</taxon>
        <taxon>Sar</taxon>
        <taxon>Alveolata</taxon>
        <taxon>Ciliophora</taxon>
        <taxon>Postciliodesmatophora</taxon>
        <taxon>Heterotrichea</taxon>
        <taxon>Heterotrichida</taxon>
        <taxon>Stentoridae</taxon>
        <taxon>Stentor</taxon>
    </lineage>
</organism>
<keyword evidence="5" id="KW-0206">Cytoskeleton</keyword>
<dbReference type="Pfam" id="PF13815">
    <property type="entry name" value="Dzip-like_N"/>
    <property type="match status" value="1"/>
</dbReference>
<reference evidence="12 13" key="1">
    <citation type="submission" date="2016-11" db="EMBL/GenBank/DDBJ databases">
        <title>The macronuclear genome of Stentor coeruleus: a giant cell with tiny introns.</title>
        <authorList>
            <person name="Slabodnick M."/>
            <person name="Ruby J.G."/>
            <person name="Reiff S.B."/>
            <person name="Swart E.C."/>
            <person name="Gosai S."/>
            <person name="Prabakaran S."/>
            <person name="Witkowska E."/>
            <person name="Larue G.E."/>
            <person name="Fisher S."/>
            <person name="Freeman R.M."/>
            <person name="Gunawardena J."/>
            <person name="Chu W."/>
            <person name="Stover N.A."/>
            <person name="Gregory B.D."/>
            <person name="Nowacki M."/>
            <person name="Derisi J."/>
            <person name="Roy S.W."/>
            <person name="Marshall W.F."/>
            <person name="Sood P."/>
        </authorList>
    </citation>
    <scope>NUCLEOTIDE SEQUENCE [LARGE SCALE GENOMIC DNA]</scope>
    <source>
        <strain evidence="12">WM001</strain>
    </source>
</reference>
<evidence type="ECO:0000259" key="10">
    <source>
        <dbReference type="PROSITE" id="PS50020"/>
    </source>
</evidence>
<evidence type="ECO:0000256" key="1">
    <source>
        <dbReference type="ARBA" id="ARBA00004114"/>
    </source>
</evidence>
<evidence type="ECO:0000256" key="2">
    <source>
        <dbReference type="ARBA" id="ARBA00004120"/>
    </source>
</evidence>
<feature type="region of interest" description="Disordered" evidence="9">
    <location>
        <begin position="394"/>
        <end position="413"/>
    </location>
</feature>
<evidence type="ECO:0000259" key="11">
    <source>
        <dbReference type="PROSITE" id="PS50157"/>
    </source>
</evidence>
<evidence type="ECO:0000256" key="8">
    <source>
        <dbReference type="SAM" id="Coils"/>
    </source>
</evidence>
<dbReference type="AlphaFoldDB" id="A0A1R2BGI1"/>
<keyword evidence="7" id="KW-0479">Metal-binding</keyword>
<dbReference type="PANTHER" id="PTHR21502">
    <property type="entry name" value="ZINC FINGER PROTEIN DZIP1"/>
    <property type="match status" value="1"/>
</dbReference>
<feature type="region of interest" description="Disordered" evidence="9">
    <location>
        <begin position="460"/>
        <end position="500"/>
    </location>
</feature>
<name>A0A1R2BGI1_9CILI</name>
<comment type="similarity">
    <text evidence="3">Belongs to the DZIP C2H2-type zinc-finger protein family.</text>
</comment>
<comment type="subcellular location">
    <subcellularLocation>
        <location evidence="2">Cytoplasm</location>
        <location evidence="2">Cytoskeleton</location>
        <location evidence="2">Cilium basal body</location>
    </subcellularLocation>
    <subcellularLocation>
        <location evidence="1">Cytoplasm</location>
        <location evidence="1">Cytoskeleton</location>
        <location evidence="1">Microtubule organizing center</location>
        <location evidence="1">Centrosome</location>
        <location evidence="1">Centriole</location>
    </subcellularLocation>
</comment>
<dbReference type="InterPro" id="IPR013087">
    <property type="entry name" value="Znf_C2H2_type"/>
</dbReference>
<evidence type="ECO:0000256" key="4">
    <source>
        <dbReference type="ARBA" id="ARBA00023054"/>
    </source>
</evidence>
<feature type="coiled-coil region" evidence="8">
    <location>
        <begin position="100"/>
        <end position="141"/>
    </location>
</feature>
<accession>A0A1R2BGI1</accession>
<dbReference type="InterPro" id="IPR001202">
    <property type="entry name" value="WW_dom"/>
</dbReference>
<feature type="domain" description="WW" evidence="10">
    <location>
        <begin position="593"/>
        <end position="625"/>
    </location>
</feature>
<evidence type="ECO:0000256" key="9">
    <source>
        <dbReference type="SAM" id="MobiDB-lite"/>
    </source>
</evidence>
<evidence type="ECO:0000313" key="13">
    <source>
        <dbReference type="Proteomes" id="UP000187209"/>
    </source>
</evidence>
<feature type="domain" description="C2H2-type" evidence="11">
    <location>
        <begin position="161"/>
        <end position="189"/>
    </location>
</feature>
<dbReference type="EMBL" id="MPUH01000663">
    <property type="protein sequence ID" value="OMJ75887.1"/>
    <property type="molecule type" value="Genomic_DNA"/>
</dbReference>
<dbReference type="GO" id="GO:0005814">
    <property type="term" value="C:centriole"/>
    <property type="evidence" value="ECO:0007669"/>
    <property type="project" value="UniProtKB-SubCell"/>
</dbReference>
<gene>
    <name evidence="12" type="ORF">SteCoe_24864</name>
</gene>
<dbReference type="GO" id="GO:0005737">
    <property type="term" value="C:cytoplasm"/>
    <property type="evidence" value="ECO:0007669"/>
    <property type="project" value="TreeGrafter"/>
</dbReference>